<dbReference type="Gene3D" id="3.40.50.1820">
    <property type="entry name" value="alpha/beta hydrolase"/>
    <property type="match status" value="1"/>
</dbReference>
<keyword evidence="4" id="KW-0325">Glycoprotein</keyword>
<keyword evidence="3 5" id="KW-0378">Hydrolase</keyword>
<dbReference type="Pfam" id="PF00135">
    <property type="entry name" value="COesterase"/>
    <property type="match status" value="1"/>
</dbReference>
<dbReference type="AlphaFoldDB" id="A0A1B6EW62"/>
<evidence type="ECO:0000259" key="6">
    <source>
        <dbReference type="Pfam" id="PF00135"/>
    </source>
</evidence>
<dbReference type="SUPFAM" id="SSF53474">
    <property type="entry name" value="alpha/beta-Hydrolases"/>
    <property type="match status" value="1"/>
</dbReference>
<dbReference type="GO" id="GO:0052689">
    <property type="term" value="F:carboxylic ester hydrolase activity"/>
    <property type="evidence" value="ECO:0007669"/>
    <property type="project" value="UniProtKB-KW"/>
</dbReference>
<feature type="domain" description="Carboxylesterase type B" evidence="6">
    <location>
        <begin position="29"/>
        <end position="542"/>
    </location>
</feature>
<feature type="chain" id="PRO_5008447206" description="Carboxylic ester hydrolase" evidence="5">
    <location>
        <begin position="28"/>
        <end position="576"/>
    </location>
</feature>
<dbReference type="PROSITE" id="PS00122">
    <property type="entry name" value="CARBOXYLESTERASE_B_1"/>
    <property type="match status" value="1"/>
</dbReference>
<dbReference type="InterPro" id="IPR019819">
    <property type="entry name" value="Carboxylesterase_B_CS"/>
</dbReference>
<evidence type="ECO:0000313" key="7">
    <source>
        <dbReference type="EMBL" id="JAS42179.1"/>
    </source>
</evidence>
<dbReference type="PANTHER" id="PTHR43142">
    <property type="entry name" value="CARBOXYLIC ESTER HYDROLASE"/>
    <property type="match status" value="1"/>
</dbReference>
<dbReference type="InterPro" id="IPR002018">
    <property type="entry name" value="CarbesteraseB"/>
</dbReference>
<sequence>TDVAQLRRMMYVLFLVLLSLVSRTCSAGPLVSTGLGELEGVEDVTVEGKKIYAFLGVPYAKPPVGKNKFEEPRPAQRWAGSWPATQLPAECLQHMLNYDLPDLDLIVGDEDCLYLNIYTPTVINSTLLPVLVFFHGGAFMYGTGNIFTPHFLLDRTNIVYVSVNYRLGPFGFLSTGDEVTPGNNGLKDQVLALKWIQENIGSFGGNRFEVTISGMSAGGASVHLHYMSPLSTGLFKRGISMSGSALNPWVLTEAPVEKAKQLAASLGCPTDISKLMMQCLKRRPGRKILAQLKSLYWPWLTQPIAPFGVVIEAGGLHPFLPEHPYKLIAEGAVSDLPWLVSVTAHEGLYPGASFVDREELLNELNVNWTGIAPHLLDYNYTVPPESLDTVSDQIRQFYLEDQEISLETRDKVIQMIGDRMFVVDMEKAARSQAAVTRSPVYFYKFAYPGKYSISLFLTKNNVTVGVSHADDLIYLLSRPILTPLETEEDKAVSQKMINIWTSFIATGKPSPDAATQWDPVDSGVDPETNFVYLLINSAQDIKQQTSPDLGNREFWDSLEFEELQNVVSQMPVKDEL</sequence>
<dbReference type="InterPro" id="IPR019826">
    <property type="entry name" value="Carboxylesterase_B_AS"/>
</dbReference>
<gene>
    <name evidence="7" type="ORF">g.36414</name>
</gene>
<name>A0A1B6EW62_9HEMI</name>
<protein>
    <recommendedName>
        <fullName evidence="5">Carboxylic ester hydrolase</fullName>
        <ecNumber evidence="5">3.1.1.-</ecNumber>
    </recommendedName>
</protein>
<evidence type="ECO:0000256" key="5">
    <source>
        <dbReference type="RuleBase" id="RU361235"/>
    </source>
</evidence>
<evidence type="ECO:0000256" key="3">
    <source>
        <dbReference type="ARBA" id="ARBA00022801"/>
    </source>
</evidence>
<evidence type="ECO:0000256" key="2">
    <source>
        <dbReference type="ARBA" id="ARBA00022487"/>
    </source>
</evidence>
<dbReference type="EMBL" id="GECZ01027590">
    <property type="protein sequence ID" value="JAS42179.1"/>
    <property type="molecule type" value="Transcribed_RNA"/>
</dbReference>
<accession>A0A1B6EW62</accession>
<evidence type="ECO:0000256" key="1">
    <source>
        <dbReference type="ARBA" id="ARBA00005964"/>
    </source>
</evidence>
<dbReference type="PROSITE" id="PS00941">
    <property type="entry name" value="CARBOXYLESTERASE_B_2"/>
    <property type="match status" value="1"/>
</dbReference>
<keyword evidence="2" id="KW-0719">Serine esterase</keyword>
<dbReference type="InterPro" id="IPR029058">
    <property type="entry name" value="AB_hydrolase_fold"/>
</dbReference>
<feature type="non-terminal residue" evidence="7">
    <location>
        <position position="1"/>
    </location>
</feature>
<dbReference type="EC" id="3.1.1.-" evidence="5"/>
<dbReference type="PANTHER" id="PTHR43142:SF1">
    <property type="entry name" value="CARBOXYLIC ESTER HYDROLASE"/>
    <property type="match status" value="1"/>
</dbReference>
<reference evidence="7" key="1">
    <citation type="submission" date="2015-11" db="EMBL/GenBank/DDBJ databases">
        <title>De novo transcriptome assembly of four potential Pierce s Disease insect vectors from Arizona vineyards.</title>
        <authorList>
            <person name="Tassone E.E."/>
        </authorList>
    </citation>
    <scope>NUCLEOTIDE SEQUENCE</scope>
</reference>
<organism evidence="7">
    <name type="scientific">Cuerna arida</name>
    <dbReference type="NCBI Taxonomy" id="1464854"/>
    <lineage>
        <taxon>Eukaryota</taxon>
        <taxon>Metazoa</taxon>
        <taxon>Ecdysozoa</taxon>
        <taxon>Arthropoda</taxon>
        <taxon>Hexapoda</taxon>
        <taxon>Insecta</taxon>
        <taxon>Pterygota</taxon>
        <taxon>Neoptera</taxon>
        <taxon>Paraneoptera</taxon>
        <taxon>Hemiptera</taxon>
        <taxon>Auchenorrhyncha</taxon>
        <taxon>Membracoidea</taxon>
        <taxon>Cicadellidae</taxon>
        <taxon>Cicadellinae</taxon>
        <taxon>Proconiini</taxon>
        <taxon>Cuerna</taxon>
    </lineage>
</organism>
<proteinExistence type="inferred from homology"/>
<dbReference type="CDD" id="cd00312">
    <property type="entry name" value="Esterase_lipase"/>
    <property type="match status" value="1"/>
</dbReference>
<comment type="similarity">
    <text evidence="1 5">Belongs to the type-B carboxylesterase/lipase family.</text>
</comment>
<keyword evidence="5" id="KW-0732">Signal</keyword>
<evidence type="ECO:0000256" key="4">
    <source>
        <dbReference type="ARBA" id="ARBA00023180"/>
    </source>
</evidence>
<feature type="signal peptide" evidence="5">
    <location>
        <begin position="1"/>
        <end position="27"/>
    </location>
</feature>